<accession>A0ACB6ZEY8</accession>
<organism evidence="1 2">
    <name type="scientific">Thelephora ganbajun</name>
    <name type="common">Ganba fungus</name>
    <dbReference type="NCBI Taxonomy" id="370292"/>
    <lineage>
        <taxon>Eukaryota</taxon>
        <taxon>Fungi</taxon>
        <taxon>Dikarya</taxon>
        <taxon>Basidiomycota</taxon>
        <taxon>Agaricomycotina</taxon>
        <taxon>Agaricomycetes</taxon>
        <taxon>Thelephorales</taxon>
        <taxon>Thelephoraceae</taxon>
        <taxon>Thelephora</taxon>
    </lineage>
</organism>
<proteinExistence type="predicted"/>
<name>A0ACB6ZEY8_THEGA</name>
<comment type="caution">
    <text evidence="1">The sequence shown here is derived from an EMBL/GenBank/DDBJ whole genome shotgun (WGS) entry which is preliminary data.</text>
</comment>
<reference evidence="1" key="2">
    <citation type="journal article" date="2020" name="Nat. Commun.">
        <title>Large-scale genome sequencing of mycorrhizal fungi provides insights into the early evolution of symbiotic traits.</title>
        <authorList>
            <person name="Miyauchi S."/>
            <person name="Kiss E."/>
            <person name="Kuo A."/>
            <person name="Drula E."/>
            <person name="Kohler A."/>
            <person name="Sanchez-Garcia M."/>
            <person name="Morin E."/>
            <person name="Andreopoulos B."/>
            <person name="Barry K.W."/>
            <person name="Bonito G."/>
            <person name="Buee M."/>
            <person name="Carver A."/>
            <person name="Chen C."/>
            <person name="Cichocki N."/>
            <person name="Clum A."/>
            <person name="Culley D."/>
            <person name="Crous P.W."/>
            <person name="Fauchery L."/>
            <person name="Girlanda M."/>
            <person name="Hayes R.D."/>
            <person name="Keri Z."/>
            <person name="LaButti K."/>
            <person name="Lipzen A."/>
            <person name="Lombard V."/>
            <person name="Magnuson J."/>
            <person name="Maillard F."/>
            <person name="Murat C."/>
            <person name="Nolan M."/>
            <person name="Ohm R.A."/>
            <person name="Pangilinan J."/>
            <person name="Pereira M.F."/>
            <person name="Perotto S."/>
            <person name="Peter M."/>
            <person name="Pfister S."/>
            <person name="Riley R."/>
            <person name="Sitrit Y."/>
            <person name="Stielow J.B."/>
            <person name="Szollosi G."/>
            <person name="Zifcakova L."/>
            <person name="Stursova M."/>
            <person name="Spatafora J.W."/>
            <person name="Tedersoo L."/>
            <person name="Vaario L.M."/>
            <person name="Yamada A."/>
            <person name="Yan M."/>
            <person name="Wang P."/>
            <person name="Xu J."/>
            <person name="Bruns T."/>
            <person name="Baldrian P."/>
            <person name="Vilgalys R."/>
            <person name="Dunand C."/>
            <person name="Henrissat B."/>
            <person name="Grigoriev I.V."/>
            <person name="Hibbett D."/>
            <person name="Nagy L.G."/>
            <person name="Martin F.M."/>
        </authorList>
    </citation>
    <scope>NUCLEOTIDE SEQUENCE</scope>
    <source>
        <strain evidence="1">P2</strain>
    </source>
</reference>
<evidence type="ECO:0000313" key="1">
    <source>
        <dbReference type="EMBL" id="KAF9647953.1"/>
    </source>
</evidence>
<gene>
    <name evidence="1" type="ORF">BDM02DRAFT_3116302</name>
</gene>
<protein>
    <submittedName>
        <fullName evidence="1">Uncharacterized protein</fullName>
    </submittedName>
</protein>
<reference evidence="1" key="1">
    <citation type="submission" date="2019-10" db="EMBL/GenBank/DDBJ databases">
        <authorList>
            <consortium name="DOE Joint Genome Institute"/>
            <person name="Kuo A."/>
            <person name="Miyauchi S."/>
            <person name="Kiss E."/>
            <person name="Drula E."/>
            <person name="Kohler A."/>
            <person name="Sanchez-Garcia M."/>
            <person name="Andreopoulos B."/>
            <person name="Barry K.W."/>
            <person name="Bonito G."/>
            <person name="Buee M."/>
            <person name="Carver A."/>
            <person name="Chen C."/>
            <person name="Cichocki N."/>
            <person name="Clum A."/>
            <person name="Culley D."/>
            <person name="Crous P.W."/>
            <person name="Fauchery L."/>
            <person name="Girlanda M."/>
            <person name="Hayes R."/>
            <person name="Keri Z."/>
            <person name="Labutti K."/>
            <person name="Lipzen A."/>
            <person name="Lombard V."/>
            <person name="Magnuson J."/>
            <person name="Maillard F."/>
            <person name="Morin E."/>
            <person name="Murat C."/>
            <person name="Nolan M."/>
            <person name="Ohm R."/>
            <person name="Pangilinan J."/>
            <person name="Pereira M."/>
            <person name="Perotto S."/>
            <person name="Peter M."/>
            <person name="Riley R."/>
            <person name="Sitrit Y."/>
            <person name="Stielow B."/>
            <person name="Szollosi G."/>
            <person name="Zifcakova L."/>
            <person name="Stursova M."/>
            <person name="Spatafora J.W."/>
            <person name="Tedersoo L."/>
            <person name="Vaario L.-M."/>
            <person name="Yamada A."/>
            <person name="Yan M."/>
            <person name="Wang P."/>
            <person name="Xu J."/>
            <person name="Bruns T."/>
            <person name="Baldrian P."/>
            <person name="Vilgalys R."/>
            <person name="Henrissat B."/>
            <person name="Grigoriev I.V."/>
            <person name="Hibbett D."/>
            <person name="Nagy L.G."/>
            <person name="Martin F.M."/>
        </authorList>
    </citation>
    <scope>NUCLEOTIDE SEQUENCE</scope>
    <source>
        <strain evidence="1">P2</strain>
    </source>
</reference>
<sequence>MVSSPKPTSWSLEHLLLGSSKYVYLGNEPEPWRCEIVMHPQLHSSSFGICGRPVRLFEGSAYSPHSSCSSMSRVRRRQIPLGSPRSPAVPYPAVAARRFYLERM</sequence>
<evidence type="ECO:0000313" key="2">
    <source>
        <dbReference type="Proteomes" id="UP000886501"/>
    </source>
</evidence>
<dbReference type="EMBL" id="MU118023">
    <property type="protein sequence ID" value="KAF9647953.1"/>
    <property type="molecule type" value="Genomic_DNA"/>
</dbReference>
<keyword evidence="2" id="KW-1185">Reference proteome</keyword>
<dbReference type="Proteomes" id="UP000886501">
    <property type="component" value="Unassembled WGS sequence"/>
</dbReference>